<dbReference type="InterPro" id="IPR008979">
    <property type="entry name" value="Galactose-bd-like_sf"/>
</dbReference>
<accession>A0AAD3H215</accession>
<dbReference type="Gene3D" id="2.115.10.20">
    <property type="entry name" value="Glycosyl hydrolase domain, family 43"/>
    <property type="match status" value="1"/>
</dbReference>
<dbReference type="Gene3D" id="2.60.120.260">
    <property type="entry name" value="Galactose-binding domain-like"/>
    <property type="match status" value="1"/>
</dbReference>
<dbReference type="Proteomes" id="UP001054902">
    <property type="component" value="Unassembled WGS sequence"/>
</dbReference>
<gene>
    <name evidence="2" type="ORF">CTEN210_03683</name>
</gene>
<organism evidence="2 3">
    <name type="scientific">Chaetoceros tenuissimus</name>
    <dbReference type="NCBI Taxonomy" id="426638"/>
    <lineage>
        <taxon>Eukaryota</taxon>
        <taxon>Sar</taxon>
        <taxon>Stramenopiles</taxon>
        <taxon>Ochrophyta</taxon>
        <taxon>Bacillariophyta</taxon>
        <taxon>Coscinodiscophyceae</taxon>
        <taxon>Chaetocerotophycidae</taxon>
        <taxon>Chaetocerotales</taxon>
        <taxon>Chaetocerotaceae</taxon>
        <taxon>Chaetoceros</taxon>
    </lineage>
</organism>
<evidence type="ECO:0000313" key="3">
    <source>
        <dbReference type="Proteomes" id="UP001054902"/>
    </source>
</evidence>
<dbReference type="SUPFAM" id="SSF49785">
    <property type="entry name" value="Galactose-binding domain-like"/>
    <property type="match status" value="1"/>
</dbReference>
<dbReference type="AlphaFoldDB" id="A0AAD3H215"/>
<proteinExistence type="predicted"/>
<dbReference type="EMBL" id="BLLK01000022">
    <property type="protein sequence ID" value="GFH47208.1"/>
    <property type="molecule type" value="Genomic_DNA"/>
</dbReference>
<comment type="caution">
    <text evidence="2">The sequence shown here is derived from an EMBL/GenBank/DDBJ whole genome shotgun (WGS) entry which is preliminary data.</text>
</comment>
<keyword evidence="1" id="KW-0732">Signal</keyword>
<name>A0AAD3H215_9STRA</name>
<reference evidence="2 3" key="1">
    <citation type="journal article" date="2021" name="Sci. Rep.">
        <title>The genome of the diatom Chaetoceros tenuissimus carries an ancient integrated fragment of an extant virus.</title>
        <authorList>
            <person name="Hongo Y."/>
            <person name="Kimura K."/>
            <person name="Takaki Y."/>
            <person name="Yoshida Y."/>
            <person name="Baba S."/>
            <person name="Kobayashi G."/>
            <person name="Nagasaki K."/>
            <person name="Hano T."/>
            <person name="Tomaru Y."/>
        </authorList>
    </citation>
    <scope>NUCLEOTIDE SEQUENCE [LARGE SCALE GENOMIC DNA]</scope>
    <source>
        <strain evidence="2 3">NIES-3715</strain>
    </source>
</reference>
<protein>
    <submittedName>
        <fullName evidence="2">Uncharacterized protein</fullName>
    </submittedName>
</protein>
<feature type="signal peptide" evidence="1">
    <location>
        <begin position="1"/>
        <end position="26"/>
    </location>
</feature>
<evidence type="ECO:0000313" key="2">
    <source>
        <dbReference type="EMBL" id="GFH47208.1"/>
    </source>
</evidence>
<feature type="chain" id="PRO_5042252227" evidence="1">
    <location>
        <begin position="27"/>
        <end position="553"/>
    </location>
</feature>
<sequence>MNVTFLAAALQCLAFLGITNISPSSAKMVQFQVESDGDVNLSLSQNSTLTQDGHQLVEAVFNDNRIQTRQLQSLFQVDNPHDPSSSTIKNNVQWKDQNGDLLNIGRGGKITKIGDFFYWIGHEPAPGPNLQENGGNIYLYKSSNLGSNSWELVRKIHEFDEGEDWTGNCDLHQHPDYVHKYLLLCKKLFFMETIDEKPVEEAEFVRVAKPEDPVAVDFSGYNFGNSETFYDGQNMYYITSRAIIGVPKTRRVLIYRMDSTWKKLEELYTSFSWGHNKEGMHMVKNGDFYYLFASRTDGWENSRTYYKKSKSIKGLADASGRKVTFHPMNSRGIKSLGSQHRMIFEIEEGRWLFSGNRYPNESPINWDLRFGRAVQAPVRFTSHSVEVYFKREFDWKTYDYTSGDYDTHPRRKKVGYKSLFHNKVSVGDISSFTHGGKAEIKNCATTGTKMLKKLFGDGYATYTINVDCSGKYSLHVSYLAASNRYLYVKVNGKNSVAFKFGQTDKNCASSLVRTIQLDLTQGVNVIKFQNPPKAVAGKSPWIEWVSLVPLRCS</sequence>
<evidence type="ECO:0000256" key="1">
    <source>
        <dbReference type="SAM" id="SignalP"/>
    </source>
</evidence>
<dbReference type="SUPFAM" id="SSF75005">
    <property type="entry name" value="Arabinanase/levansucrase/invertase"/>
    <property type="match status" value="1"/>
</dbReference>
<keyword evidence="3" id="KW-1185">Reference proteome</keyword>
<dbReference type="InterPro" id="IPR023296">
    <property type="entry name" value="Glyco_hydro_beta-prop_sf"/>
</dbReference>